<feature type="coiled-coil region" evidence="6">
    <location>
        <begin position="37"/>
        <end position="71"/>
    </location>
</feature>
<dbReference type="EMBL" id="CP093343">
    <property type="protein sequence ID" value="WOG84319.1"/>
    <property type="molecule type" value="Genomic_DNA"/>
</dbReference>
<dbReference type="InterPro" id="IPR012474">
    <property type="entry name" value="Frigida"/>
</dbReference>
<keyword evidence="3 5" id="KW-0221">Differentiation</keyword>
<evidence type="ECO:0000256" key="7">
    <source>
        <dbReference type="SAM" id="MobiDB-lite"/>
    </source>
</evidence>
<evidence type="ECO:0000313" key="8">
    <source>
        <dbReference type="EMBL" id="WOG84319.1"/>
    </source>
</evidence>
<accession>A0AAF0W719</accession>
<evidence type="ECO:0000256" key="1">
    <source>
        <dbReference type="ARBA" id="ARBA00008956"/>
    </source>
</evidence>
<keyword evidence="2 5" id="KW-0217">Developmental protein</keyword>
<dbReference type="GO" id="GO:0030154">
    <property type="term" value="P:cell differentiation"/>
    <property type="evidence" value="ECO:0007669"/>
    <property type="project" value="UniProtKB-KW"/>
</dbReference>
<keyword evidence="4 5" id="KW-0287">Flowering</keyword>
<reference evidence="8" key="1">
    <citation type="journal article" date="2016" name="Nat. Genet.">
        <title>A high-quality carrot genome assembly provides new insights into carotenoid accumulation and asterid genome evolution.</title>
        <authorList>
            <person name="Iorizzo M."/>
            <person name="Ellison S."/>
            <person name="Senalik D."/>
            <person name="Zeng P."/>
            <person name="Satapoomin P."/>
            <person name="Huang J."/>
            <person name="Bowman M."/>
            <person name="Iovene M."/>
            <person name="Sanseverino W."/>
            <person name="Cavagnaro P."/>
            <person name="Yildiz M."/>
            <person name="Macko-Podgorni A."/>
            <person name="Moranska E."/>
            <person name="Grzebelus E."/>
            <person name="Grzebelus D."/>
            <person name="Ashrafi H."/>
            <person name="Zheng Z."/>
            <person name="Cheng S."/>
            <person name="Spooner D."/>
            <person name="Van Deynze A."/>
            <person name="Simon P."/>
        </authorList>
    </citation>
    <scope>NUCLEOTIDE SEQUENCE</scope>
    <source>
        <tissue evidence="8">Leaf</tissue>
    </source>
</reference>
<protein>
    <recommendedName>
        <fullName evidence="5">FRIGIDA-like protein</fullName>
    </recommendedName>
</protein>
<feature type="region of interest" description="Disordered" evidence="7">
    <location>
        <begin position="796"/>
        <end position="816"/>
    </location>
</feature>
<organism evidence="8 9">
    <name type="scientific">Daucus carota subsp. sativus</name>
    <name type="common">Carrot</name>
    <dbReference type="NCBI Taxonomy" id="79200"/>
    <lineage>
        <taxon>Eukaryota</taxon>
        <taxon>Viridiplantae</taxon>
        <taxon>Streptophyta</taxon>
        <taxon>Embryophyta</taxon>
        <taxon>Tracheophyta</taxon>
        <taxon>Spermatophyta</taxon>
        <taxon>Magnoliopsida</taxon>
        <taxon>eudicotyledons</taxon>
        <taxon>Gunneridae</taxon>
        <taxon>Pentapetalae</taxon>
        <taxon>asterids</taxon>
        <taxon>campanulids</taxon>
        <taxon>Apiales</taxon>
        <taxon>Apiaceae</taxon>
        <taxon>Apioideae</taxon>
        <taxon>Scandiceae</taxon>
        <taxon>Daucinae</taxon>
        <taxon>Daucus</taxon>
        <taxon>Daucus sect. Daucus</taxon>
    </lineage>
</organism>
<evidence type="ECO:0000256" key="5">
    <source>
        <dbReference type="RuleBase" id="RU364012"/>
    </source>
</evidence>
<evidence type="ECO:0000256" key="3">
    <source>
        <dbReference type="ARBA" id="ARBA00022782"/>
    </source>
</evidence>
<reference evidence="8" key="2">
    <citation type="submission" date="2022-03" db="EMBL/GenBank/DDBJ databases">
        <title>Draft title - Genomic analysis of global carrot germplasm unveils the trajectory of domestication and the origin of high carotenoid orange carrot.</title>
        <authorList>
            <person name="Iorizzo M."/>
            <person name="Ellison S."/>
            <person name="Senalik D."/>
            <person name="Macko-Podgorni A."/>
            <person name="Grzebelus D."/>
            <person name="Bostan H."/>
            <person name="Rolling W."/>
            <person name="Curaba J."/>
            <person name="Simon P."/>
        </authorList>
    </citation>
    <scope>NUCLEOTIDE SEQUENCE</scope>
    <source>
        <tissue evidence="8">Leaf</tissue>
    </source>
</reference>
<proteinExistence type="inferred from homology"/>
<gene>
    <name evidence="8" type="ORF">DCAR_0103502</name>
</gene>
<name>A0AAF0W719_DAUCS</name>
<evidence type="ECO:0000313" key="9">
    <source>
        <dbReference type="Proteomes" id="UP000077755"/>
    </source>
</evidence>
<dbReference type="GO" id="GO:0009908">
    <property type="term" value="P:flower development"/>
    <property type="evidence" value="ECO:0007669"/>
    <property type="project" value="UniProtKB-KW"/>
</dbReference>
<keyword evidence="9" id="KW-1185">Reference proteome</keyword>
<dbReference type="Pfam" id="PF07899">
    <property type="entry name" value="Frigida"/>
    <property type="match status" value="3"/>
</dbReference>
<dbReference type="Proteomes" id="UP000077755">
    <property type="component" value="Chromosome 1"/>
</dbReference>
<keyword evidence="6" id="KW-0175">Coiled coil</keyword>
<evidence type="ECO:0000256" key="2">
    <source>
        <dbReference type="ARBA" id="ARBA00022473"/>
    </source>
</evidence>
<comment type="similarity">
    <text evidence="1 5">Belongs to the Frigida family.</text>
</comment>
<evidence type="ECO:0000256" key="6">
    <source>
        <dbReference type="SAM" id="Coils"/>
    </source>
</evidence>
<dbReference type="PANTHER" id="PTHR31791">
    <property type="entry name" value="FRIGIDA-LIKE PROTEIN 3-RELATED"/>
    <property type="match status" value="1"/>
</dbReference>
<dbReference type="PANTHER" id="PTHR31791:SF37">
    <property type="entry name" value="A_TM021B04.7 PROTEIN"/>
    <property type="match status" value="1"/>
</dbReference>
<evidence type="ECO:0000256" key="4">
    <source>
        <dbReference type="ARBA" id="ARBA00023089"/>
    </source>
</evidence>
<sequence>MEKSIYDRLNVLIMQEQHLQDRGKGLEAKEKEIELFRISCEERCRKLELEKEKLEHQIQELEVKNKQLSKVDLSIVKPEPWSDDGSYADIRFSITMDGKNLLLYLINHKSDHTSSVTDEVYKALRLSMDPAKIVLNAMQDFYVIKEDEEFEEDVVCRSSILLLEQLRRISPHVQSYHKKAALELASKWKAKMKSSTEVVVFLQLLASYTLRSAFVPEEFSSLFEFISPQTQIAESLQLLGYTDIITDCIEAMIKEKKHVKAVSYVCAFGLRDKFPPATLLKDFLKDLLRNALEVSIPKEAIDNVVVSLHQALACIFRYNLESEYAPECIEIVIQQLVQKRNLEKVKLLASINDAEQQQDAAKNCKSYISSPEPTESCTTWLDHETDDMAVILGNMDGKSLQLFLNENVEDHGLICNYVFNSLKVSREPAKLVLDAIQGYFEMGDKQFKSPAFMRSCILLLEQLMKLSPEIKPEVKEDAMKLALEWKETTRTPLEILGFLHLITAYGLNSNFERSELEGFFETVSYLPHAPQLCRLVRFSEVTSNHAMENTSSRASLIQSENSVKLVLDAMRSCYHSNLNSNRRVKLYVVKSFVNLMEKLLKTPQQVQPLVREAGLKFALEWKTRLVEERSKNPMEVLGFFYLLAICKVASSVDSDELLGLFDAIYVQRKAPDMALLLFLFLNGLLKTDLSCFMPIGFIKGLMKKDRLQAIRYIYEFNLVGKFRPVSILKDHICSHNLLSANTRWKRISDESQGKAISKQLASVKEVVKCIKDHQLEIEYPPHNLLARIKQLEELMPKKSGRKRHASGSDLRLEAQTQWHNRKHPRIEPLVGSSLNVPPAFLSMTDVIG</sequence>
<dbReference type="AlphaFoldDB" id="A0AAF0W719"/>